<accession>A0AAE0HYY3</accession>
<feature type="domain" description="Glucose-methanol-choline oxidoreductase C-terminal" evidence="4">
    <location>
        <begin position="518"/>
        <end position="662"/>
    </location>
</feature>
<evidence type="ECO:0000313" key="6">
    <source>
        <dbReference type="Proteomes" id="UP001283341"/>
    </source>
</evidence>
<evidence type="ECO:0000256" key="1">
    <source>
        <dbReference type="ARBA" id="ARBA00010790"/>
    </source>
</evidence>
<reference evidence="5" key="2">
    <citation type="submission" date="2023-06" db="EMBL/GenBank/DDBJ databases">
        <authorList>
            <consortium name="Lawrence Berkeley National Laboratory"/>
            <person name="Haridas S."/>
            <person name="Hensen N."/>
            <person name="Bonometti L."/>
            <person name="Westerberg I."/>
            <person name="Brannstrom I.O."/>
            <person name="Guillou S."/>
            <person name="Cros-Aarteil S."/>
            <person name="Calhoun S."/>
            <person name="Kuo A."/>
            <person name="Mondo S."/>
            <person name="Pangilinan J."/>
            <person name="Riley R."/>
            <person name="Labutti K."/>
            <person name="Andreopoulos B."/>
            <person name="Lipzen A."/>
            <person name="Chen C."/>
            <person name="Yanf M."/>
            <person name="Daum C."/>
            <person name="Ng V."/>
            <person name="Clum A."/>
            <person name="Steindorff A."/>
            <person name="Ohm R."/>
            <person name="Martin F."/>
            <person name="Silar P."/>
            <person name="Natvig D."/>
            <person name="Lalanne C."/>
            <person name="Gautier V."/>
            <person name="Ament-Velasquez S.L."/>
            <person name="Kruys A."/>
            <person name="Hutchinson M.I."/>
            <person name="Powell A.J."/>
            <person name="Barry K."/>
            <person name="Miller A.N."/>
            <person name="Grigoriev I.V."/>
            <person name="Debuchy R."/>
            <person name="Gladieux P."/>
            <person name="Thoren M.H."/>
            <person name="Johannesson H."/>
        </authorList>
    </citation>
    <scope>NUCLEOTIDE SEQUENCE</scope>
    <source>
        <strain evidence="5">CBS 118394</strain>
    </source>
</reference>
<evidence type="ECO:0000313" key="5">
    <source>
        <dbReference type="EMBL" id="KAK3315518.1"/>
    </source>
</evidence>
<dbReference type="PANTHER" id="PTHR11552">
    <property type="entry name" value="GLUCOSE-METHANOL-CHOLINE GMC OXIDOREDUCTASE"/>
    <property type="match status" value="1"/>
</dbReference>
<dbReference type="EMBL" id="JAUEDM010000006">
    <property type="protein sequence ID" value="KAK3315518.1"/>
    <property type="molecule type" value="Genomic_DNA"/>
</dbReference>
<dbReference type="PIRSF" id="PIRSF000137">
    <property type="entry name" value="Alcohol_oxidase"/>
    <property type="match status" value="1"/>
</dbReference>
<evidence type="ECO:0000259" key="3">
    <source>
        <dbReference type="Pfam" id="PF00732"/>
    </source>
</evidence>
<proteinExistence type="inferred from homology"/>
<comment type="caution">
    <text evidence="5">The sequence shown here is derived from an EMBL/GenBank/DDBJ whole genome shotgun (WGS) entry which is preliminary data.</text>
</comment>
<organism evidence="5 6">
    <name type="scientific">Apodospora peruviana</name>
    <dbReference type="NCBI Taxonomy" id="516989"/>
    <lineage>
        <taxon>Eukaryota</taxon>
        <taxon>Fungi</taxon>
        <taxon>Dikarya</taxon>
        <taxon>Ascomycota</taxon>
        <taxon>Pezizomycotina</taxon>
        <taxon>Sordariomycetes</taxon>
        <taxon>Sordariomycetidae</taxon>
        <taxon>Sordariales</taxon>
        <taxon>Lasiosphaeriaceae</taxon>
        <taxon>Apodospora</taxon>
    </lineage>
</organism>
<dbReference type="Gene3D" id="3.30.560.10">
    <property type="entry name" value="Glucose Oxidase, domain 3"/>
    <property type="match status" value="1"/>
</dbReference>
<dbReference type="PANTHER" id="PTHR11552:SF80">
    <property type="entry name" value="GMC OXIDOREDUCTASE"/>
    <property type="match status" value="1"/>
</dbReference>
<protein>
    <recommendedName>
        <fullName evidence="7">GMC oxidoreductase</fullName>
    </recommendedName>
</protein>
<dbReference type="InterPro" id="IPR007867">
    <property type="entry name" value="GMC_OxRtase_C"/>
</dbReference>
<feature type="chain" id="PRO_5042085823" description="GMC oxidoreductase" evidence="2">
    <location>
        <begin position="27"/>
        <end position="673"/>
    </location>
</feature>
<dbReference type="Pfam" id="PF00732">
    <property type="entry name" value="GMC_oxred_N"/>
    <property type="match status" value="1"/>
</dbReference>
<dbReference type="Gene3D" id="3.50.50.60">
    <property type="entry name" value="FAD/NAD(P)-binding domain"/>
    <property type="match status" value="1"/>
</dbReference>
<reference evidence="5" key="1">
    <citation type="journal article" date="2023" name="Mol. Phylogenet. Evol.">
        <title>Genome-scale phylogeny and comparative genomics of the fungal order Sordariales.</title>
        <authorList>
            <person name="Hensen N."/>
            <person name="Bonometti L."/>
            <person name="Westerberg I."/>
            <person name="Brannstrom I.O."/>
            <person name="Guillou S."/>
            <person name="Cros-Aarteil S."/>
            <person name="Calhoun S."/>
            <person name="Haridas S."/>
            <person name="Kuo A."/>
            <person name="Mondo S."/>
            <person name="Pangilinan J."/>
            <person name="Riley R."/>
            <person name="LaButti K."/>
            <person name="Andreopoulos B."/>
            <person name="Lipzen A."/>
            <person name="Chen C."/>
            <person name="Yan M."/>
            <person name="Daum C."/>
            <person name="Ng V."/>
            <person name="Clum A."/>
            <person name="Steindorff A."/>
            <person name="Ohm R.A."/>
            <person name="Martin F."/>
            <person name="Silar P."/>
            <person name="Natvig D.O."/>
            <person name="Lalanne C."/>
            <person name="Gautier V."/>
            <person name="Ament-Velasquez S.L."/>
            <person name="Kruys A."/>
            <person name="Hutchinson M.I."/>
            <person name="Powell A.J."/>
            <person name="Barry K."/>
            <person name="Miller A.N."/>
            <person name="Grigoriev I.V."/>
            <person name="Debuchy R."/>
            <person name="Gladieux P."/>
            <person name="Hiltunen Thoren M."/>
            <person name="Johannesson H."/>
        </authorList>
    </citation>
    <scope>NUCLEOTIDE SEQUENCE</scope>
    <source>
        <strain evidence="5">CBS 118394</strain>
    </source>
</reference>
<dbReference type="InterPro" id="IPR036188">
    <property type="entry name" value="FAD/NAD-bd_sf"/>
</dbReference>
<dbReference type="AlphaFoldDB" id="A0AAE0HYY3"/>
<evidence type="ECO:0000256" key="2">
    <source>
        <dbReference type="SAM" id="SignalP"/>
    </source>
</evidence>
<sequence>MLFSGLATAFQALTLFVAFSPLSVSASPPPKKDKDDVYDYVVVGSGPGGGIVASNLALAGHSVLLIEAGRDASNDLSTTVNALYYPQSLELQWSFFVKHHTDQEVEERYRLLTWTLPDGKYWIGSKAEAPAGARLNGVWYVYPRGATLGGSAIVNAMASILPNDADWNKMAELAGDRSWSAAEMRKIFVKIEKNLYLRPNESTAGHGFDGFVQLGQGDSNYYLQEPGRLALLSHLAEDLTGKKPIDQKAALDYLERDANFLGGASRDKTAEPFGLPNHNNNKGRRWTTRDLVKDTVAKTPRLKLALESLATRIIFDDKPKGKSSPKASGVEYLEGAGVYGASWQYNKATAPKGIKKRALARKEVIISGGVFNSPQLLQLSGIGNAKLLRSLGIDVISDLPGVGENLRDNQELPVAGHSPVNITSVGGNPEWANCLFGAPGDPCVAQWEKGTGPYVDPSGNSECAFLKTKHSPDGNRDVITFAPPGVFRGFSPPASNNPFVDTPDTFWRSLARMNVQNTAGYVRIQSTDPTVAPEINIRQYESPTAGDVDLGAMMDAVAWVRRNFLSLPAPYGPVVPTEPPCNAGLTADGYCKDPEEDRKFIYEQTFGHHPVGTCAIGKKGDKMAVVDSEFRVYGVKGLRVVDASVFPVAPGGFPVLPTFMVGQKGSEAILADA</sequence>
<dbReference type="GO" id="GO:0016614">
    <property type="term" value="F:oxidoreductase activity, acting on CH-OH group of donors"/>
    <property type="evidence" value="ECO:0007669"/>
    <property type="project" value="InterPro"/>
</dbReference>
<evidence type="ECO:0000259" key="4">
    <source>
        <dbReference type="Pfam" id="PF05199"/>
    </source>
</evidence>
<dbReference type="Pfam" id="PF05199">
    <property type="entry name" value="GMC_oxred_C"/>
    <property type="match status" value="1"/>
</dbReference>
<keyword evidence="6" id="KW-1185">Reference proteome</keyword>
<gene>
    <name evidence="5" type="ORF">B0H66DRAFT_480860</name>
</gene>
<dbReference type="SUPFAM" id="SSF51905">
    <property type="entry name" value="FAD/NAD(P)-binding domain"/>
    <property type="match status" value="1"/>
</dbReference>
<evidence type="ECO:0008006" key="7">
    <source>
        <dbReference type="Google" id="ProtNLM"/>
    </source>
</evidence>
<dbReference type="GO" id="GO:0050660">
    <property type="term" value="F:flavin adenine dinucleotide binding"/>
    <property type="evidence" value="ECO:0007669"/>
    <property type="project" value="InterPro"/>
</dbReference>
<dbReference type="InterPro" id="IPR012132">
    <property type="entry name" value="GMC_OxRdtase"/>
</dbReference>
<comment type="similarity">
    <text evidence="1">Belongs to the GMC oxidoreductase family.</text>
</comment>
<dbReference type="InterPro" id="IPR000172">
    <property type="entry name" value="GMC_OxRdtase_N"/>
</dbReference>
<keyword evidence="2" id="KW-0732">Signal</keyword>
<name>A0AAE0HYY3_9PEZI</name>
<feature type="domain" description="Glucose-methanol-choline oxidoreductase N-terminal" evidence="3">
    <location>
        <begin position="129"/>
        <end position="408"/>
    </location>
</feature>
<dbReference type="Proteomes" id="UP001283341">
    <property type="component" value="Unassembled WGS sequence"/>
</dbReference>
<feature type="signal peptide" evidence="2">
    <location>
        <begin position="1"/>
        <end position="26"/>
    </location>
</feature>